<feature type="coiled-coil region" evidence="1">
    <location>
        <begin position="333"/>
        <end position="360"/>
    </location>
</feature>
<reference evidence="3 4" key="1">
    <citation type="journal article" date="2018" name="Int. J. Syst. Evol. Microbiol.">
        <title>Flavobacterium chryseum sp. nov. and Flavobacterium psychroterrae sp. nov., novel environmental bacteria isolated from Antarctica.</title>
        <authorList>
            <person name="Kralova S."/>
            <person name="Svec P."/>
            <person name="Busse H.J."/>
            <person name="Stankova E."/>
            <person name="Vaczi P."/>
            <person name="Sedlacek I."/>
        </authorList>
    </citation>
    <scope>NUCLEOTIDE SEQUENCE [LARGE SCALE GENOMIC DNA]</scope>
    <source>
        <strain evidence="3 4">CCM 8827</strain>
    </source>
</reference>
<dbReference type="Gene3D" id="1.25.40.10">
    <property type="entry name" value="Tetratricopeptide repeat domain"/>
    <property type="match status" value="2"/>
</dbReference>
<keyword evidence="2" id="KW-0472">Membrane</keyword>
<keyword evidence="1" id="KW-0175">Coiled coil</keyword>
<feature type="transmembrane region" description="Helical" evidence="2">
    <location>
        <begin position="12"/>
        <end position="32"/>
    </location>
</feature>
<keyword evidence="2" id="KW-1133">Transmembrane helix</keyword>
<evidence type="ECO:0000256" key="2">
    <source>
        <dbReference type="SAM" id="Phobius"/>
    </source>
</evidence>
<keyword evidence="4" id="KW-1185">Reference proteome</keyword>
<dbReference type="RefSeq" id="WP_213308147.1">
    <property type="nucleotide sequence ID" value="NZ_JAGYVZ010000054.1"/>
</dbReference>
<evidence type="ECO:0000313" key="4">
    <source>
        <dbReference type="Proteomes" id="UP000722625"/>
    </source>
</evidence>
<dbReference type="InterPro" id="IPR011990">
    <property type="entry name" value="TPR-like_helical_dom_sf"/>
</dbReference>
<sequence>MKNTFYSFQNKKLSKYLIISLLILMGILFYLLKSCKTDTVPKPNKTDNTAEILRLTNIADKFYYAKKNDSAFIYYNKVLPLCNPEKNTEDYVYTIYSISYIYNDKGNFIASEATAILALPYLKYLKKTRHAWIVYTLLGSNYSYMYDYNNAILYYEKSRALKTSAWRKCLALNNIASVYMNQGKYSKAISLLEILVSPRIKLINEEGYGYAADNLGFSYYKLGNSKKAIQYLRKGLKFRLLPNKRTGIENSYKNLSLYFEKKDKRLAKYYAKKTYDESIANNNSADQNYSLQLLIKTSEGADLKKYSLKYINSTDSLTNARQKAKNQFANIKYNFNKDKTENLQLKAEKAENELELERRRNHNIISYIIIVFITRWV</sequence>
<keyword evidence="2" id="KW-0812">Transmembrane</keyword>
<accession>A0ABS5PIZ2</accession>
<dbReference type="Proteomes" id="UP000722625">
    <property type="component" value="Unassembled WGS sequence"/>
</dbReference>
<evidence type="ECO:0000256" key="1">
    <source>
        <dbReference type="SAM" id="Coils"/>
    </source>
</evidence>
<gene>
    <name evidence="3" type="ORF">KHA90_24680</name>
</gene>
<evidence type="ECO:0000313" key="3">
    <source>
        <dbReference type="EMBL" id="MBS7234202.1"/>
    </source>
</evidence>
<dbReference type="InterPro" id="IPR019734">
    <property type="entry name" value="TPR_rpt"/>
</dbReference>
<name>A0ABS5PIZ2_9FLAO</name>
<proteinExistence type="predicted"/>
<protein>
    <submittedName>
        <fullName evidence="3">Tetratricopeptide repeat protein</fullName>
    </submittedName>
</protein>
<dbReference type="Pfam" id="PF13424">
    <property type="entry name" value="TPR_12"/>
    <property type="match status" value="1"/>
</dbReference>
<organism evidence="3 4">
    <name type="scientific">Flavobacterium psychroterrae</name>
    <dbReference type="NCBI Taxonomy" id="2133767"/>
    <lineage>
        <taxon>Bacteria</taxon>
        <taxon>Pseudomonadati</taxon>
        <taxon>Bacteroidota</taxon>
        <taxon>Flavobacteriia</taxon>
        <taxon>Flavobacteriales</taxon>
        <taxon>Flavobacteriaceae</taxon>
        <taxon>Flavobacterium</taxon>
    </lineage>
</organism>
<dbReference type="EMBL" id="JAGYVZ010000054">
    <property type="protein sequence ID" value="MBS7234202.1"/>
    <property type="molecule type" value="Genomic_DNA"/>
</dbReference>
<dbReference type="SMART" id="SM00028">
    <property type="entry name" value="TPR"/>
    <property type="match status" value="4"/>
</dbReference>
<comment type="caution">
    <text evidence="3">The sequence shown here is derived from an EMBL/GenBank/DDBJ whole genome shotgun (WGS) entry which is preliminary data.</text>
</comment>
<dbReference type="SUPFAM" id="SSF48452">
    <property type="entry name" value="TPR-like"/>
    <property type="match status" value="2"/>
</dbReference>